<dbReference type="Pfam" id="PF05753">
    <property type="entry name" value="TRAP_beta"/>
    <property type="match status" value="1"/>
</dbReference>
<organism evidence="1 2">
    <name type="scientific">Papaver nudicaule</name>
    <name type="common">Iceland poppy</name>
    <dbReference type="NCBI Taxonomy" id="74823"/>
    <lineage>
        <taxon>Eukaryota</taxon>
        <taxon>Viridiplantae</taxon>
        <taxon>Streptophyta</taxon>
        <taxon>Embryophyta</taxon>
        <taxon>Tracheophyta</taxon>
        <taxon>Spermatophyta</taxon>
        <taxon>Magnoliopsida</taxon>
        <taxon>Ranunculales</taxon>
        <taxon>Papaveraceae</taxon>
        <taxon>Papaveroideae</taxon>
        <taxon>Papaver</taxon>
    </lineage>
</organism>
<dbReference type="AlphaFoldDB" id="A0AA41RZG4"/>
<name>A0AA41RZG4_PAPNU</name>
<dbReference type="PANTHER" id="PTHR12861:SF3">
    <property type="entry name" value="TRANSLOCON-ASSOCIATED PROTEIN SUBUNIT BETA"/>
    <property type="match status" value="1"/>
</dbReference>
<dbReference type="Gene3D" id="3.30.200.20">
    <property type="entry name" value="Phosphorylase Kinase, domain 1"/>
    <property type="match status" value="1"/>
</dbReference>
<gene>
    <name evidence="1" type="ORF">MKW94_008727</name>
</gene>
<dbReference type="GO" id="GO:0005783">
    <property type="term" value="C:endoplasmic reticulum"/>
    <property type="evidence" value="ECO:0007669"/>
    <property type="project" value="TreeGrafter"/>
</dbReference>
<sequence>MKLKFCEQIVAVKQLDQNGVQGNQEFIVEVLMLSLLHHFNLFVWFVWSPKIFNLVSGNTSRSWEKLDVGSTVSHSFVLESNVKGVYHAAPAVIKFRTPTKASLQEAFSSPILPLEILVDRPPEIKFQWV</sequence>
<proteinExistence type="predicted"/>
<feature type="non-terminal residue" evidence="1">
    <location>
        <position position="129"/>
    </location>
</feature>
<evidence type="ECO:0000313" key="2">
    <source>
        <dbReference type="Proteomes" id="UP001177140"/>
    </source>
</evidence>
<keyword evidence="2" id="KW-1185">Reference proteome</keyword>
<accession>A0AA41RZG4</accession>
<dbReference type="EMBL" id="JAJJMA010096993">
    <property type="protein sequence ID" value="MCL7030039.1"/>
    <property type="molecule type" value="Genomic_DNA"/>
</dbReference>
<dbReference type="PANTHER" id="PTHR12861">
    <property type="entry name" value="TRANSLOCON-ASSOCIATED PROTEIN, BETA SUBUNIT PRECURSOR TRAP-BETA SIGNAL SEQUENCE RECEPTOR BETA SUBUNIT"/>
    <property type="match status" value="1"/>
</dbReference>
<evidence type="ECO:0000313" key="1">
    <source>
        <dbReference type="EMBL" id="MCL7030039.1"/>
    </source>
</evidence>
<reference evidence="1" key="1">
    <citation type="submission" date="2022-03" db="EMBL/GenBank/DDBJ databases">
        <title>A functionally conserved STORR gene fusion in Papaver species that diverged 16.8 million years ago.</title>
        <authorList>
            <person name="Catania T."/>
        </authorList>
    </citation>
    <scope>NUCLEOTIDE SEQUENCE</scope>
    <source>
        <strain evidence="1">S-191538</strain>
    </source>
</reference>
<dbReference type="Proteomes" id="UP001177140">
    <property type="component" value="Unassembled WGS sequence"/>
</dbReference>
<protein>
    <submittedName>
        <fullName evidence="1">Uncharacterized protein</fullName>
    </submittedName>
</protein>
<comment type="caution">
    <text evidence="1">The sequence shown here is derived from an EMBL/GenBank/DDBJ whole genome shotgun (WGS) entry which is preliminary data.</text>
</comment>